<proteinExistence type="inferred from homology"/>
<dbReference type="FunFam" id="3.20.20.80:FF:000069">
    <property type="entry name" value="Beta-glucosidase 1"/>
    <property type="match status" value="1"/>
</dbReference>
<evidence type="ECO:0000313" key="8">
    <source>
        <dbReference type="Proteomes" id="UP001324115"/>
    </source>
</evidence>
<keyword evidence="3" id="KW-0378">Hydrolase</keyword>
<organism evidence="7 8">
    <name type="scientific">Quercus rubra</name>
    <name type="common">Northern red oak</name>
    <name type="synonym">Quercus borealis</name>
    <dbReference type="NCBI Taxonomy" id="3512"/>
    <lineage>
        <taxon>Eukaryota</taxon>
        <taxon>Viridiplantae</taxon>
        <taxon>Streptophyta</taxon>
        <taxon>Embryophyta</taxon>
        <taxon>Tracheophyta</taxon>
        <taxon>Spermatophyta</taxon>
        <taxon>Magnoliopsida</taxon>
        <taxon>eudicotyledons</taxon>
        <taxon>Gunneridae</taxon>
        <taxon>Pentapetalae</taxon>
        <taxon>rosids</taxon>
        <taxon>fabids</taxon>
        <taxon>Fagales</taxon>
        <taxon>Fagaceae</taxon>
        <taxon>Quercus</taxon>
    </lineage>
</organism>
<evidence type="ECO:0000256" key="5">
    <source>
        <dbReference type="RuleBase" id="RU003690"/>
    </source>
</evidence>
<evidence type="ECO:0008006" key="9">
    <source>
        <dbReference type="Google" id="ProtNLM"/>
    </source>
</evidence>
<feature type="signal peptide" evidence="6">
    <location>
        <begin position="1"/>
        <end position="16"/>
    </location>
</feature>
<dbReference type="EMBL" id="JAXUIC010000005">
    <property type="protein sequence ID" value="KAK4587624.1"/>
    <property type="molecule type" value="Genomic_DNA"/>
</dbReference>
<keyword evidence="4" id="KW-0325">Glycoprotein</keyword>
<dbReference type="InterPro" id="IPR001360">
    <property type="entry name" value="Glyco_hydro_1"/>
</dbReference>
<evidence type="ECO:0000256" key="4">
    <source>
        <dbReference type="ARBA" id="ARBA00023180"/>
    </source>
</evidence>
<keyword evidence="2 6" id="KW-0732">Signal</keyword>
<dbReference type="InterPro" id="IPR017853">
    <property type="entry name" value="GH"/>
</dbReference>
<dbReference type="AlphaFoldDB" id="A0AAN7F973"/>
<dbReference type="PROSITE" id="PS00653">
    <property type="entry name" value="GLYCOSYL_HYDROL_F1_2"/>
    <property type="match status" value="1"/>
</dbReference>
<dbReference type="InterPro" id="IPR033132">
    <property type="entry name" value="GH_1_N_CS"/>
</dbReference>
<dbReference type="Pfam" id="PF00232">
    <property type="entry name" value="Glyco_hydro_1"/>
    <property type="match status" value="1"/>
</dbReference>
<dbReference type="PRINTS" id="PR00131">
    <property type="entry name" value="GLHYDRLASE1"/>
</dbReference>
<sequence length="504" mass="56950">MLRLVLLTSLAALVLSTDTFSRDDFPPDFVFGASSSAYQVEGAANVDGRTPSIWDTFAHAGNMHGASGDIACDGYHKYKEDVQLMEDMDLEAYRFSISWSRLIPSGRGAVNPKGLQYYNNLINELISHGIQPHVTLHHTDLPQALEDEYGGWVSRKIVKDFTAYADVCFRKFGDRVSHWTTMNEANVFVLGGYDVGLLPPQRCSPPYGVNCSTGNSSTEPYMAAHHILLAHASAARLYKKRYQDKQHGVIGLNVFSYWFVPRTNSTEDKIATQRANDFFLGWFLNPLVFGDYPQTMKKIVGSRLPSFTYAESNQVKGSFDFIGVNHYITMYVKDNPSSVNTEDRDVMADMDVQLTSIGNDTSTFEYAIVPWGLQGILEYIKQVYGNPPIYIHENGQRTRRNSTLEDWPRVKYLHGYIGGLLDAVRNGSNTRGYFTWSFLDLFEMLDGYESSYGLYFVDLDDPDLKRQPKLSAHWYSNFLKGKNISSDGYIELQKNISAVSTNFQ</sequence>
<dbReference type="PANTHER" id="PTHR10353">
    <property type="entry name" value="GLYCOSYL HYDROLASE"/>
    <property type="match status" value="1"/>
</dbReference>
<dbReference type="Proteomes" id="UP001324115">
    <property type="component" value="Unassembled WGS sequence"/>
</dbReference>
<dbReference type="SUPFAM" id="SSF51445">
    <property type="entry name" value="(Trans)glycosidases"/>
    <property type="match status" value="1"/>
</dbReference>
<accession>A0AAN7F973</accession>
<evidence type="ECO:0000256" key="6">
    <source>
        <dbReference type="SAM" id="SignalP"/>
    </source>
</evidence>
<dbReference type="GO" id="GO:0008422">
    <property type="term" value="F:beta-glucosidase activity"/>
    <property type="evidence" value="ECO:0007669"/>
    <property type="project" value="TreeGrafter"/>
</dbReference>
<dbReference type="GO" id="GO:0005975">
    <property type="term" value="P:carbohydrate metabolic process"/>
    <property type="evidence" value="ECO:0007669"/>
    <property type="project" value="InterPro"/>
</dbReference>
<name>A0AAN7F973_QUERU</name>
<feature type="chain" id="PRO_5042954959" description="Beta-glucosidase" evidence="6">
    <location>
        <begin position="17"/>
        <end position="504"/>
    </location>
</feature>
<evidence type="ECO:0000256" key="3">
    <source>
        <dbReference type="ARBA" id="ARBA00022801"/>
    </source>
</evidence>
<gene>
    <name evidence="7" type="ORF">RGQ29_018864</name>
</gene>
<evidence type="ECO:0000256" key="2">
    <source>
        <dbReference type="ARBA" id="ARBA00022729"/>
    </source>
</evidence>
<keyword evidence="8" id="KW-1185">Reference proteome</keyword>
<evidence type="ECO:0000256" key="1">
    <source>
        <dbReference type="ARBA" id="ARBA00010838"/>
    </source>
</evidence>
<dbReference type="Gene3D" id="3.20.20.80">
    <property type="entry name" value="Glycosidases"/>
    <property type="match status" value="1"/>
</dbReference>
<dbReference type="PANTHER" id="PTHR10353:SF29">
    <property type="entry name" value="BETA-GLUCOSIDASE 11"/>
    <property type="match status" value="1"/>
</dbReference>
<evidence type="ECO:0000313" key="7">
    <source>
        <dbReference type="EMBL" id="KAK4587624.1"/>
    </source>
</evidence>
<comment type="caution">
    <text evidence="7">The sequence shown here is derived from an EMBL/GenBank/DDBJ whole genome shotgun (WGS) entry which is preliminary data.</text>
</comment>
<comment type="similarity">
    <text evidence="1 5">Belongs to the glycosyl hydrolase 1 family.</text>
</comment>
<reference evidence="7 8" key="1">
    <citation type="journal article" date="2023" name="G3 (Bethesda)">
        <title>A haplotype-resolved chromosome-scale genome for Quercus rubra L. provides insights into the genetics of adaptive traits for red oak species.</title>
        <authorList>
            <person name="Kapoor B."/>
            <person name="Jenkins J."/>
            <person name="Schmutz J."/>
            <person name="Zhebentyayeva T."/>
            <person name="Kuelheim C."/>
            <person name="Coggeshall M."/>
            <person name="Heim C."/>
            <person name="Lasky J.R."/>
            <person name="Leites L."/>
            <person name="Islam-Faridi N."/>
            <person name="Romero-Severson J."/>
            <person name="DeLeo V.L."/>
            <person name="Lucas S.M."/>
            <person name="Lazic D."/>
            <person name="Gailing O."/>
            <person name="Carlson J."/>
            <person name="Staton M."/>
        </authorList>
    </citation>
    <scope>NUCLEOTIDE SEQUENCE [LARGE SCALE GENOMIC DNA]</scope>
    <source>
        <strain evidence="7">Pseudo-F2</strain>
    </source>
</reference>
<protein>
    <recommendedName>
        <fullName evidence="9">Beta-glucosidase</fullName>
    </recommendedName>
</protein>